<evidence type="ECO:0008006" key="4">
    <source>
        <dbReference type="Google" id="ProtNLM"/>
    </source>
</evidence>
<feature type="signal peptide" evidence="1">
    <location>
        <begin position="1"/>
        <end position="24"/>
    </location>
</feature>
<sequence length="119" mass="13158">MKRPYHCILLLAGILLLASCDPQTCGLYLIENQSTGVVVVNRGTIDPVTLAPGGREQIGPVCRLGDAALSPTSVVTSESKLMRDTVLCKKDIREERNWTTTKQGKYDYEHRFTVTDGDF</sequence>
<name>A0A2P8DCY6_9BACT</name>
<keyword evidence="1" id="KW-0732">Signal</keyword>
<evidence type="ECO:0000256" key="1">
    <source>
        <dbReference type="SAM" id="SignalP"/>
    </source>
</evidence>
<dbReference type="PROSITE" id="PS51257">
    <property type="entry name" value="PROKAR_LIPOPROTEIN"/>
    <property type="match status" value="1"/>
</dbReference>
<organism evidence="2 3">
    <name type="scientific">Taibaiella chishuiensis</name>
    <dbReference type="NCBI Taxonomy" id="1434707"/>
    <lineage>
        <taxon>Bacteria</taxon>
        <taxon>Pseudomonadati</taxon>
        <taxon>Bacteroidota</taxon>
        <taxon>Chitinophagia</taxon>
        <taxon>Chitinophagales</taxon>
        <taxon>Chitinophagaceae</taxon>
        <taxon>Taibaiella</taxon>
    </lineage>
</organism>
<dbReference type="Proteomes" id="UP000240572">
    <property type="component" value="Unassembled WGS sequence"/>
</dbReference>
<accession>A0A2P8DCY6</accession>
<feature type="chain" id="PRO_5015173893" description="Lipoprotein" evidence="1">
    <location>
        <begin position="25"/>
        <end position="119"/>
    </location>
</feature>
<dbReference type="AlphaFoldDB" id="A0A2P8DCY6"/>
<reference evidence="2 3" key="1">
    <citation type="submission" date="2018-03" db="EMBL/GenBank/DDBJ databases">
        <title>Genomic Encyclopedia of Type Strains, Phase III (KMG-III): the genomes of soil and plant-associated and newly described type strains.</title>
        <authorList>
            <person name="Whitman W."/>
        </authorList>
    </citation>
    <scope>NUCLEOTIDE SEQUENCE [LARGE SCALE GENOMIC DNA]</scope>
    <source>
        <strain evidence="2 3">CGMCC 1.12700</strain>
    </source>
</reference>
<proteinExistence type="predicted"/>
<gene>
    <name evidence="2" type="ORF">B0I18_1011236</name>
</gene>
<evidence type="ECO:0000313" key="3">
    <source>
        <dbReference type="Proteomes" id="UP000240572"/>
    </source>
</evidence>
<keyword evidence="3" id="KW-1185">Reference proteome</keyword>
<evidence type="ECO:0000313" key="2">
    <source>
        <dbReference type="EMBL" id="PSK95072.1"/>
    </source>
</evidence>
<dbReference type="RefSeq" id="WP_106521745.1">
    <property type="nucleotide sequence ID" value="NZ_PYGD01000001.1"/>
</dbReference>
<comment type="caution">
    <text evidence="2">The sequence shown here is derived from an EMBL/GenBank/DDBJ whole genome shotgun (WGS) entry which is preliminary data.</text>
</comment>
<protein>
    <recommendedName>
        <fullName evidence="4">Lipoprotein</fullName>
    </recommendedName>
</protein>
<dbReference type="EMBL" id="PYGD01000001">
    <property type="protein sequence ID" value="PSK95072.1"/>
    <property type="molecule type" value="Genomic_DNA"/>
</dbReference>